<dbReference type="Proteomes" id="UP001302812">
    <property type="component" value="Unassembled WGS sequence"/>
</dbReference>
<proteinExistence type="predicted"/>
<dbReference type="GeneID" id="89934324"/>
<dbReference type="RefSeq" id="XP_064671941.1">
    <property type="nucleotide sequence ID" value="XM_064810199.1"/>
</dbReference>
<gene>
    <name evidence="1" type="ORF">N656DRAFT_588265</name>
</gene>
<name>A0AAN6TH71_9PEZI</name>
<comment type="caution">
    <text evidence="1">The sequence shown here is derived from an EMBL/GenBank/DDBJ whole genome shotgun (WGS) entry which is preliminary data.</text>
</comment>
<organism evidence="1 2">
    <name type="scientific">Canariomyces notabilis</name>
    <dbReference type="NCBI Taxonomy" id="2074819"/>
    <lineage>
        <taxon>Eukaryota</taxon>
        <taxon>Fungi</taxon>
        <taxon>Dikarya</taxon>
        <taxon>Ascomycota</taxon>
        <taxon>Pezizomycotina</taxon>
        <taxon>Sordariomycetes</taxon>
        <taxon>Sordariomycetidae</taxon>
        <taxon>Sordariales</taxon>
        <taxon>Chaetomiaceae</taxon>
        <taxon>Canariomyces</taxon>
    </lineage>
</organism>
<keyword evidence="2" id="KW-1185">Reference proteome</keyword>
<evidence type="ECO:0000313" key="2">
    <source>
        <dbReference type="Proteomes" id="UP001302812"/>
    </source>
</evidence>
<dbReference type="EMBL" id="MU853337">
    <property type="protein sequence ID" value="KAK4114371.1"/>
    <property type="molecule type" value="Genomic_DNA"/>
</dbReference>
<reference evidence="1" key="2">
    <citation type="submission" date="2023-05" db="EMBL/GenBank/DDBJ databases">
        <authorList>
            <consortium name="Lawrence Berkeley National Laboratory"/>
            <person name="Steindorff A."/>
            <person name="Hensen N."/>
            <person name="Bonometti L."/>
            <person name="Westerberg I."/>
            <person name="Brannstrom I.O."/>
            <person name="Guillou S."/>
            <person name="Cros-Aarteil S."/>
            <person name="Calhoun S."/>
            <person name="Haridas S."/>
            <person name="Kuo A."/>
            <person name="Mondo S."/>
            <person name="Pangilinan J."/>
            <person name="Riley R."/>
            <person name="Labutti K."/>
            <person name="Andreopoulos B."/>
            <person name="Lipzen A."/>
            <person name="Chen C."/>
            <person name="Yanf M."/>
            <person name="Daum C."/>
            <person name="Ng V."/>
            <person name="Clum A."/>
            <person name="Ohm R."/>
            <person name="Martin F."/>
            <person name="Silar P."/>
            <person name="Natvig D."/>
            <person name="Lalanne C."/>
            <person name="Gautier V."/>
            <person name="Ament-Velasquez S.L."/>
            <person name="Kruys A."/>
            <person name="Hutchinson M.I."/>
            <person name="Powell A.J."/>
            <person name="Barry K."/>
            <person name="Miller A.N."/>
            <person name="Grigoriev I.V."/>
            <person name="Debuchy R."/>
            <person name="Gladieux P."/>
            <person name="Thoren M.H."/>
            <person name="Johannesson H."/>
        </authorList>
    </citation>
    <scope>NUCLEOTIDE SEQUENCE</scope>
    <source>
        <strain evidence="1">CBS 508.74</strain>
    </source>
</reference>
<evidence type="ECO:0000313" key="1">
    <source>
        <dbReference type="EMBL" id="KAK4114371.1"/>
    </source>
</evidence>
<dbReference type="AlphaFoldDB" id="A0AAN6TH71"/>
<reference evidence="1" key="1">
    <citation type="journal article" date="2023" name="Mol. Phylogenet. Evol.">
        <title>Genome-scale phylogeny and comparative genomics of the fungal order Sordariales.</title>
        <authorList>
            <person name="Hensen N."/>
            <person name="Bonometti L."/>
            <person name="Westerberg I."/>
            <person name="Brannstrom I.O."/>
            <person name="Guillou S."/>
            <person name="Cros-Aarteil S."/>
            <person name="Calhoun S."/>
            <person name="Haridas S."/>
            <person name="Kuo A."/>
            <person name="Mondo S."/>
            <person name="Pangilinan J."/>
            <person name="Riley R."/>
            <person name="LaButti K."/>
            <person name="Andreopoulos B."/>
            <person name="Lipzen A."/>
            <person name="Chen C."/>
            <person name="Yan M."/>
            <person name="Daum C."/>
            <person name="Ng V."/>
            <person name="Clum A."/>
            <person name="Steindorff A."/>
            <person name="Ohm R.A."/>
            <person name="Martin F."/>
            <person name="Silar P."/>
            <person name="Natvig D.O."/>
            <person name="Lalanne C."/>
            <person name="Gautier V."/>
            <person name="Ament-Velasquez S.L."/>
            <person name="Kruys A."/>
            <person name="Hutchinson M.I."/>
            <person name="Powell A.J."/>
            <person name="Barry K."/>
            <person name="Miller A.N."/>
            <person name="Grigoriev I.V."/>
            <person name="Debuchy R."/>
            <person name="Gladieux P."/>
            <person name="Hiltunen Thoren M."/>
            <person name="Johannesson H."/>
        </authorList>
    </citation>
    <scope>NUCLEOTIDE SEQUENCE</scope>
    <source>
        <strain evidence="1">CBS 508.74</strain>
    </source>
</reference>
<protein>
    <submittedName>
        <fullName evidence="1">Uncharacterized protein</fullName>
    </submittedName>
</protein>
<sequence length="170" mass="18792">MGIQEERPGNAGLVGPLQGLLSRHCGDADGEFADPVEVMDFWRELSQATSILQRLPNKTKHLLLVSTTERSEPHVVCVKGVVRVAAVPDWFPARRARRSAGSTTPWTTSRDSWSALPVRRCGIENPVSRRLLRVGDTGRLKLRVGLDDLQESQAFRCAAQDIWHIVGNCG</sequence>
<accession>A0AAN6TH71</accession>